<dbReference type="RefSeq" id="XP_010704032.1">
    <property type="nucleotide sequence ID" value="XM_010705730.1"/>
</dbReference>
<dbReference type="Proteomes" id="UP000063063">
    <property type="component" value="Chromosome 7"/>
</dbReference>
<proteinExistence type="predicted"/>
<reference evidence="2 3" key="1">
    <citation type="journal article" date="2015" name="Sci. Rep.">
        <title>The genome of Leishmania panamensis: insights into genomics of the L. (Viannia) subgenus.</title>
        <authorList>
            <person name="Llanes A."/>
            <person name="Restrepo C.M."/>
            <person name="Vecchio G.D."/>
            <person name="Anguizola F.J."/>
            <person name="Lleonart R."/>
        </authorList>
    </citation>
    <scope>NUCLEOTIDE SEQUENCE [LARGE SCALE GENOMIC DNA]</scope>
    <source>
        <strain evidence="2 3">MHOM/PA/94/PSC-1</strain>
    </source>
</reference>
<dbReference type="AlphaFoldDB" id="A0A088RIV4"/>
<name>A0A088RIV4_LEIPA</name>
<dbReference type="OrthoDB" id="265179at2759"/>
<protein>
    <submittedName>
        <fullName evidence="2">Uncharacterized protein</fullName>
    </submittedName>
</protein>
<dbReference type="EMBL" id="CP009376">
    <property type="protein sequence ID" value="AIN95710.1"/>
    <property type="molecule type" value="Genomic_DNA"/>
</dbReference>
<sequence>MSLFSLPPDKTDPLPEPGDAEARRRTGSEDMESCCRLTAAEELRGHLLDCVSLYASRFEHSAVALACIGALFPSSLSSVQDDAPPDTLKVSEAEDGEPRSAGGAVDGSTVATVLFIHVEAGLGTCRGAAGEGDGEAATTLVGVVVAFQYWRGFSCVAERRYTSAAEAQDEAAALASMNLTVSEVLKMPQWQLISEQAAQESDHTDLSPIPRGSNMTQCLVGGEKTVAQYGAAYESLMALVVSTYL</sequence>
<evidence type="ECO:0000256" key="1">
    <source>
        <dbReference type="SAM" id="MobiDB-lite"/>
    </source>
</evidence>
<accession>A0A088RIV4</accession>
<dbReference type="eggNOG" id="ENOG502SMA2">
    <property type="taxonomic scope" value="Eukaryota"/>
</dbReference>
<keyword evidence="3" id="KW-1185">Reference proteome</keyword>
<organism evidence="2 3">
    <name type="scientific">Leishmania panamensis</name>
    <dbReference type="NCBI Taxonomy" id="5679"/>
    <lineage>
        <taxon>Eukaryota</taxon>
        <taxon>Discoba</taxon>
        <taxon>Euglenozoa</taxon>
        <taxon>Kinetoplastea</taxon>
        <taxon>Metakinetoplastina</taxon>
        <taxon>Trypanosomatida</taxon>
        <taxon>Trypanosomatidae</taxon>
        <taxon>Leishmaniinae</taxon>
        <taxon>Leishmania</taxon>
        <taxon>Leishmania guyanensis species complex</taxon>
    </lineage>
</organism>
<dbReference type="VEuPathDB" id="TriTrypDB:LPMP_070240"/>
<evidence type="ECO:0000313" key="2">
    <source>
        <dbReference type="EMBL" id="AIN95710.1"/>
    </source>
</evidence>
<gene>
    <name evidence="2" type="ORF">LPMP_070240</name>
</gene>
<dbReference type="KEGG" id="lpan:LPMP_070240"/>
<dbReference type="VEuPathDB" id="TriTrypDB:LPAL13_070007300"/>
<feature type="region of interest" description="Disordered" evidence="1">
    <location>
        <begin position="82"/>
        <end position="105"/>
    </location>
</feature>
<feature type="region of interest" description="Disordered" evidence="1">
    <location>
        <begin position="1"/>
        <end position="28"/>
    </location>
</feature>
<feature type="compositionally biased region" description="Basic and acidic residues" evidence="1">
    <location>
        <begin position="89"/>
        <end position="98"/>
    </location>
</feature>
<evidence type="ECO:0000313" key="3">
    <source>
        <dbReference type="Proteomes" id="UP000063063"/>
    </source>
</evidence>
<dbReference type="GeneID" id="22572359"/>